<evidence type="ECO:0000256" key="2">
    <source>
        <dbReference type="ARBA" id="ARBA00022475"/>
    </source>
</evidence>
<keyword evidence="6 9" id="KW-0378">Hydrolase</keyword>
<dbReference type="Proteomes" id="UP000000445">
    <property type="component" value="Chromosome"/>
</dbReference>
<dbReference type="Pfam" id="PF01252">
    <property type="entry name" value="Peptidase_A8"/>
    <property type="match status" value="1"/>
</dbReference>
<accession>B9KBJ0</accession>
<dbReference type="PANTHER" id="PTHR33695">
    <property type="entry name" value="LIPOPROTEIN SIGNAL PEPTIDASE"/>
    <property type="match status" value="1"/>
</dbReference>
<comment type="catalytic activity">
    <reaction evidence="9 10">
        <text>Release of signal peptides from bacterial membrane prolipoproteins. Hydrolyzes -Xaa-Yaa-Zaa-|-(S,diacylglyceryl)Cys-, in which Xaa is hydrophobic (preferably Leu), and Yaa (Ala or Ser) and Zaa (Gly or Ala) have small, neutral side chains.</text>
        <dbReference type="EC" id="3.4.23.36"/>
    </reaction>
</comment>
<proteinExistence type="inferred from homology"/>
<dbReference type="InterPro" id="IPR001872">
    <property type="entry name" value="Peptidase_A8"/>
</dbReference>
<evidence type="ECO:0000256" key="8">
    <source>
        <dbReference type="ARBA" id="ARBA00023136"/>
    </source>
</evidence>
<dbReference type="PROSITE" id="PS00855">
    <property type="entry name" value="SPASE_II"/>
    <property type="match status" value="1"/>
</dbReference>
<dbReference type="HOGENOM" id="CLU_083252_3_1_0"/>
<keyword evidence="3 9" id="KW-0645">Protease</keyword>
<keyword evidence="8 9" id="KW-0472">Membrane</keyword>
<evidence type="ECO:0000256" key="12">
    <source>
        <dbReference type="SAM" id="MobiDB-lite"/>
    </source>
</evidence>
<evidence type="ECO:0000256" key="4">
    <source>
        <dbReference type="ARBA" id="ARBA00022692"/>
    </source>
</evidence>
<reference evidence="13 14" key="1">
    <citation type="journal article" date="2009" name="Biosci. Biotechnol. Biochem.">
        <title>WeGAS: a web-based microbial genome annotation system.</title>
        <authorList>
            <person name="Lee D."/>
            <person name="Seo H."/>
            <person name="Park C."/>
            <person name="Park K."/>
        </authorList>
    </citation>
    <scope>NUCLEOTIDE SEQUENCE [LARGE SCALE GENOMIC DNA]</scope>
    <source>
        <strain evidence="14">ATCC 49049 / DSM 4359 / NBRC 107923 / NS-E</strain>
    </source>
</reference>
<dbReference type="EMBL" id="CP000916">
    <property type="protein sequence ID" value="ACM22386.1"/>
    <property type="molecule type" value="Genomic_DNA"/>
</dbReference>
<dbReference type="PRINTS" id="PR00781">
    <property type="entry name" value="LIPOSIGPTASE"/>
</dbReference>
<keyword evidence="14" id="KW-1185">Reference proteome</keyword>
<feature type="compositionally biased region" description="Basic and acidic residues" evidence="12">
    <location>
        <begin position="174"/>
        <end position="186"/>
    </location>
</feature>
<feature type="active site" evidence="9">
    <location>
        <position position="120"/>
    </location>
</feature>
<feature type="region of interest" description="Disordered" evidence="12">
    <location>
        <begin position="143"/>
        <end position="186"/>
    </location>
</feature>
<evidence type="ECO:0000256" key="6">
    <source>
        <dbReference type="ARBA" id="ARBA00022801"/>
    </source>
</evidence>
<dbReference type="GO" id="GO:0004190">
    <property type="term" value="F:aspartic-type endopeptidase activity"/>
    <property type="evidence" value="ECO:0007669"/>
    <property type="project" value="UniProtKB-UniRule"/>
</dbReference>
<keyword evidence="2 9" id="KW-1003">Cell membrane</keyword>
<name>B9KBJ0_THENN</name>
<feature type="transmembrane region" description="Helical" evidence="9">
    <location>
        <begin position="110"/>
        <end position="135"/>
    </location>
</feature>
<evidence type="ECO:0000256" key="1">
    <source>
        <dbReference type="ARBA" id="ARBA00006139"/>
    </source>
</evidence>
<dbReference type="KEGG" id="tna:CTN_0210"/>
<evidence type="ECO:0000256" key="5">
    <source>
        <dbReference type="ARBA" id="ARBA00022750"/>
    </source>
</evidence>
<sequence length="186" mass="20665">MSFVIVLTLVLDQLTKKIASAVHGTFYLVPGFLKFVKATNRGIALGLFSNLSEQVLWIVLFVVVVLSLFPYMFRFSRLERVAMGFILGGALGNLLDRIRFGYVLDFLNLVFLPTIFNLADVFIIVGGGLMILGAFRGVSDEKLESGEKGRRLETRSVSEREDSIVDIQVDDTEGDKGRKGEGQRPD</sequence>
<evidence type="ECO:0000313" key="14">
    <source>
        <dbReference type="Proteomes" id="UP000000445"/>
    </source>
</evidence>
<keyword evidence="5 9" id="KW-0064">Aspartyl protease</keyword>
<protein>
    <recommendedName>
        <fullName evidence="9">Lipoprotein signal peptidase</fullName>
        <ecNumber evidence="9">3.4.23.36</ecNumber>
    </recommendedName>
    <alternativeName>
        <fullName evidence="9">Prolipoprotein signal peptidase</fullName>
    </alternativeName>
    <alternativeName>
        <fullName evidence="9">Signal peptidase II</fullName>
        <shortName evidence="9">SPase II</shortName>
    </alternativeName>
</protein>
<feature type="transmembrane region" description="Helical" evidence="9">
    <location>
        <begin position="55"/>
        <end position="73"/>
    </location>
</feature>
<evidence type="ECO:0000313" key="13">
    <source>
        <dbReference type="EMBL" id="ACM22386.1"/>
    </source>
</evidence>
<dbReference type="NCBIfam" id="TIGR00077">
    <property type="entry name" value="lspA"/>
    <property type="match status" value="1"/>
</dbReference>
<keyword evidence="13" id="KW-0449">Lipoprotein</keyword>
<dbReference type="AlphaFoldDB" id="B9KBJ0"/>
<dbReference type="GO" id="GO:0006508">
    <property type="term" value="P:proteolysis"/>
    <property type="evidence" value="ECO:0007669"/>
    <property type="project" value="UniProtKB-KW"/>
</dbReference>
<evidence type="ECO:0000256" key="9">
    <source>
        <dbReference type="HAMAP-Rule" id="MF_00161"/>
    </source>
</evidence>
<dbReference type="eggNOG" id="COG0597">
    <property type="taxonomic scope" value="Bacteria"/>
</dbReference>
<evidence type="ECO:0000256" key="3">
    <source>
        <dbReference type="ARBA" id="ARBA00022670"/>
    </source>
</evidence>
<feature type="active site" evidence="9">
    <location>
        <position position="105"/>
    </location>
</feature>
<feature type="compositionally biased region" description="Basic and acidic residues" evidence="12">
    <location>
        <begin position="143"/>
        <end position="163"/>
    </location>
</feature>
<dbReference type="PANTHER" id="PTHR33695:SF1">
    <property type="entry name" value="LIPOPROTEIN SIGNAL PEPTIDASE"/>
    <property type="match status" value="1"/>
</dbReference>
<evidence type="ECO:0000256" key="11">
    <source>
        <dbReference type="RuleBase" id="RU004181"/>
    </source>
</evidence>
<keyword evidence="9" id="KW-0997">Cell inner membrane</keyword>
<evidence type="ECO:0000256" key="10">
    <source>
        <dbReference type="RuleBase" id="RU000594"/>
    </source>
</evidence>
<keyword evidence="7 9" id="KW-1133">Transmembrane helix</keyword>
<dbReference type="STRING" id="309803.CTN_0210"/>
<dbReference type="RefSeq" id="WP_012645096.1">
    <property type="nucleotide sequence ID" value="NC_011978.1"/>
</dbReference>
<gene>
    <name evidence="9" type="primary">lspA</name>
    <name evidence="13" type="ordered locus">CTN_0210</name>
</gene>
<organism evidence="13 14">
    <name type="scientific">Thermotoga neapolitana (strain ATCC 49049 / DSM 4359 / NBRC 107923 / NS-E)</name>
    <dbReference type="NCBI Taxonomy" id="309803"/>
    <lineage>
        <taxon>Bacteria</taxon>
        <taxon>Thermotogati</taxon>
        <taxon>Thermotogota</taxon>
        <taxon>Thermotogae</taxon>
        <taxon>Thermotogales</taxon>
        <taxon>Thermotogaceae</taxon>
        <taxon>Thermotoga</taxon>
    </lineage>
</organism>
<comment type="similarity">
    <text evidence="1 9 11">Belongs to the peptidase A8 family.</text>
</comment>
<comment type="function">
    <text evidence="9 10">This protein specifically catalyzes the removal of signal peptides from prolipoproteins.</text>
</comment>
<dbReference type="UniPathway" id="UPA00665"/>
<evidence type="ECO:0000256" key="7">
    <source>
        <dbReference type="ARBA" id="ARBA00022989"/>
    </source>
</evidence>
<comment type="pathway">
    <text evidence="9">Protein modification; lipoprotein biosynthesis (signal peptide cleavage).</text>
</comment>
<comment type="caution">
    <text evidence="9">Lacks conserved residue(s) required for the propagation of feature annotation.</text>
</comment>
<dbReference type="GO" id="GO:0005886">
    <property type="term" value="C:plasma membrane"/>
    <property type="evidence" value="ECO:0007669"/>
    <property type="project" value="UniProtKB-SubCell"/>
</dbReference>
<keyword evidence="4 9" id="KW-0812">Transmembrane</keyword>
<dbReference type="EC" id="3.4.23.36" evidence="9"/>
<comment type="subcellular location">
    <subcellularLocation>
        <location evidence="9">Cell inner membrane</location>
        <topology evidence="9">Multi-pass membrane protein</topology>
    </subcellularLocation>
</comment>
<dbReference type="HAMAP" id="MF_00161">
    <property type="entry name" value="LspA"/>
    <property type="match status" value="1"/>
</dbReference>